<dbReference type="InParanoid" id="D8SRG8"/>
<dbReference type="AlphaFoldDB" id="D8SRG8"/>
<dbReference type="GO" id="GO:0050660">
    <property type="term" value="F:flavin adenine dinucleotide binding"/>
    <property type="evidence" value="ECO:0007669"/>
    <property type="project" value="InterPro"/>
</dbReference>
<dbReference type="InterPro" id="IPR016169">
    <property type="entry name" value="FAD-bd_PCMH_sub2"/>
</dbReference>
<dbReference type="Gene3D" id="3.30.465.10">
    <property type="match status" value="1"/>
</dbReference>
<dbReference type="GO" id="GO:0016491">
    <property type="term" value="F:oxidoreductase activity"/>
    <property type="evidence" value="ECO:0007669"/>
    <property type="project" value="InterPro"/>
</dbReference>
<proteinExistence type="predicted"/>
<evidence type="ECO:0000313" key="3">
    <source>
        <dbReference type="Proteomes" id="UP000001514"/>
    </source>
</evidence>
<dbReference type="Pfam" id="PF08031">
    <property type="entry name" value="BBE"/>
    <property type="match status" value="1"/>
</dbReference>
<dbReference type="Gene3D" id="3.40.462.20">
    <property type="match status" value="1"/>
</dbReference>
<reference evidence="2 3" key="1">
    <citation type="journal article" date="2011" name="Science">
        <title>The Selaginella genome identifies genetic changes associated with the evolution of vascular plants.</title>
        <authorList>
            <person name="Banks J.A."/>
            <person name="Nishiyama T."/>
            <person name="Hasebe M."/>
            <person name="Bowman J.L."/>
            <person name="Gribskov M."/>
            <person name="dePamphilis C."/>
            <person name="Albert V.A."/>
            <person name="Aono N."/>
            <person name="Aoyama T."/>
            <person name="Ambrose B.A."/>
            <person name="Ashton N.W."/>
            <person name="Axtell M.J."/>
            <person name="Barker E."/>
            <person name="Barker M.S."/>
            <person name="Bennetzen J.L."/>
            <person name="Bonawitz N.D."/>
            <person name="Chapple C."/>
            <person name="Cheng C."/>
            <person name="Correa L.G."/>
            <person name="Dacre M."/>
            <person name="DeBarry J."/>
            <person name="Dreyer I."/>
            <person name="Elias M."/>
            <person name="Engstrom E.M."/>
            <person name="Estelle M."/>
            <person name="Feng L."/>
            <person name="Finet C."/>
            <person name="Floyd S.K."/>
            <person name="Frommer W.B."/>
            <person name="Fujita T."/>
            <person name="Gramzow L."/>
            <person name="Gutensohn M."/>
            <person name="Harholt J."/>
            <person name="Hattori M."/>
            <person name="Heyl A."/>
            <person name="Hirai T."/>
            <person name="Hiwatashi Y."/>
            <person name="Ishikawa M."/>
            <person name="Iwata M."/>
            <person name="Karol K.G."/>
            <person name="Koehler B."/>
            <person name="Kolukisaoglu U."/>
            <person name="Kubo M."/>
            <person name="Kurata T."/>
            <person name="Lalonde S."/>
            <person name="Li K."/>
            <person name="Li Y."/>
            <person name="Litt A."/>
            <person name="Lyons E."/>
            <person name="Manning G."/>
            <person name="Maruyama T."/>
            <person name="Michael T.P."/>
            <person name="Mikami K."/>
            <person name="Miyazaki S."/>
            <person name="Morinaga S."/>
            <person name="Murata T."/>
            <person name="Mueller-Roeber B."/>
            <person name="Nelson D.R."/>
            <person name="Obara M."/>
            <person name="Oguri Y."/>
            <person name="Olmstead R.G."/>
            <person name="Onodera N."/>
            <person name="Petersen B.L."/>
            <person name="Pils B."/>
            <person name="Prigge M."/>
            <person name="Rensing S.A."/>
            <person name="Riano-Pachon D.M."/>
            <person name="Roberts A.W."/>
            <person name="Sato Y."/>
            <person name="Scheller H.V."/>
            <person name="Schulz B."/>
            <person name="Schulz C."/>
            <person name="Shakirov E.V."/>
            <person name="Shibagaki N."/>
            <person name="Shinohara N."/>
            <person name="Shippen D.E."/>
            <person name="Soerensen I."/>
            <person name="Sotooka R."/>
            <person name="Sugimoto N."/>
            <person name="Sugita M."/>
            <person name="Sumikawa N."/>
            <person name="Tanurdzic M."/>
            <person name="Theissen G."/>
            <person name="Ulvskov P."/>
            <person name="Wakazuki S."/>
            <person name="Weng J.K."/>
            <person name="Willats W.W."/>
            <person name="Wipf D."/>
            <person name="Wolf P.G."/>
            <person name="Yang L."/>
            <person name="Zimmer A.D."/>
            <person name="Zhu Q."/>
            <person name="Mitros T."/>
            <person name="Hellsten U."/>
            <person name="Loque D."/>
            <person name="Otillar R."/>
            <person name="Salamov A."/>
            <person name="Schmutz J."/>
            <person name="Shapiro H."/>
            <person name="Lindquist E."/>
            <person name="Lucas S."/>
            <person name="Rokhsar D."/>
            <person name="Grigoriev I.V."/>
        </authorList>
    </citation>
    <scope>NUCLEOTIDE SEQUENCE [LARGE SCALE GENOMIC DNA]</scope>
</reference>
<dbReference type="Proteomes" id="UP000001514">
    <property type="component" value="Unassembled WGS sequence"/>
</dbReference>
<accession>D8SRG8</accession>
<keyword evidence="3" id="KW-1185">Reference proteome</keyword>
<dbReference type="STRING" id="88036.D8SRG8"/>
<dbReference type="HOGENOM" id="CLU_1513069_0_0_1"/>
<gene>
    <name evidence="2" type="ORF">SELMODRAFT_424934</name>
</gene>
<dbReference type="Gramene" id="EFJ13140">
    <property type="protein sequence ID" value="EFJ13140"/>
    <property type="gene ID" value="SELMODRAFT_424934"/>
</dbReference>
<dbReference type="KEGG" id="smo:SELMODRAFT_424934"/>
<sequence>MCMNHRWHFLYVHGDEECEEKERQEVAVAVAVEAGKDCVVCLCPKYKLLFGGTLDRVHRFHDRVPSSSIHVVNPAWRKSIWHVIASAVWSDGASAEEMQAKFNAITETTDMFRAVAPDTGAYVNKADVNEPNWQASFFGSNYKRLLQMKMIIDPEHQLACHHCVGSEVWNDDFTYRTG</sequence>
<organism evidence="3">
    <name type="scientific">Selaginella moellendorffii</name>
    <name type="common">Spikemoss</name>
    <dbReference type="NCBI Taxonomy" id="88036"/>
    <lineage>
        <taxon>Eukaryota</taxon>
        <taxon>Viridiplantae</taxon>
        <taxon>Streptophyta</taxon>
        <taxon>Embryophyta</taxon>
        <taxon>Tracheophyta</taxon>
        <taxon>Lycopodiopsida</taxon>
        <taxon>Selaginellales</taxon>
        <taxon>Selaginellaceae</taxon>
        <taxon>Selaginella</taxon>
    </lineage>
</organism>
<dbReference type="EMBL" id="GL377635">
    <property type="protein sequence ID" value="EFJ13140.1"/>
    <property type="molecule type" value="Genomic_DNA"/>
</dbReference>
<feature type="domain" description="Berberine/berberine-like" evidence="1">
    <location>
        <begin position="121"/>
        <end position="156"/>
    </location>
</feature>
<protein>
    <recommendedName>
        <fullName evidence="1">Berberine/berberine-like domain-containing protein</fullName>
    </recommendedName>
</protein>
<dbReference type="InterPro" id="IPR012951">
    <property type="entry name" value="BBE"/>
</dbReference>
<name>D8SRG8_SELML</name>
<evidence type="ECO:0000259" key="1">
    <source>
        <dbReference type="Pfam" id="PF08031"/>
    </source>
</evidence>
<evidence type="ECO:0000313" key="2">
    <source>
        <dbReference type="EMBL" id="EFJ13140.1"/>
    </source>
</evidence>